<feature type="compositionally biased region" description="Acidic residues" evidence="1">
    <location>
        <begin position="110"/>
        <end position="143"/>
    </location>
</feature>
<name>A0AAW5P932_9BACT</name>
<dbReference type="AlphaFoldDB" id="A0AAW5P932"/>
<proteinExistence type="predicted"/>
<dbReference type="EMBL" id="JANTZM010000007">
    <property type="protein sequence ID" value="MCS4157726.1"/>
    <property type="molecule type" value="Genomic_DNA"/>
</dbReference>
<accession>A0AAW5P932</accession>
<evidence type="ECO:0000313" key="3">
    <source>
        <dbReference type="Proteomes" id="UP001155110"/>
    </source>
</evidence>
<organism evidence="2 3">
    <name type="scientific">Salinibacter ruber</name>
    <dbReference type="NCBI Taxonomy" id="146919"/>
    <lineage>
        <taxon>Bacteria</taxon>
        <taxon>Pseudomonadati</taxon>
        <taxon>Rhodothermota</taxon>
        <taxon>Rhodothermia</taxon>
        <taxon>Rhodothermales</taxon>
        <taxon>Salinibacteraceae</taxon>
        <taxon>Salinibacter</taxon>
    </lineage>
</organism>
<evidence type="ECO:0000313" key="2">
    <source>
        <dbReference type="EMBL" id="MCS4157726.1"/>
    </source>
</evidence>
<dbReference type="Proteomes" id="UP001155110">
    <property type="component" value="Unassembled WGS sequence"/>
</dbReference>
<evidence type="ECO:0000256" key="1">
    <source>
        <dbReference type="SAM" id="MobiDB-lite"/>
    </source>
</evidence>
<feature type="region of interest" description="Disordered" evidence="1">
    <location>
        <begin position="100"/>
        <end position="143"/>
    </location>
</feature>
<reference evidence="2" key="1">
    <citation type="submission" date="2022-08" db="EMBL/GenBank/DDBJ databases">
        <title>Genomic Encyclopedia of Type Strains, Phase V (KMG-V): Genome sequencing to study the core and pangenomes of soil and plant-associated prokaryotes.</title>
        <authorList>
            <person name="Whitman W."/>
        </authorList>
    </citation>
    <scope>NUCLEOTIDE SEQUENCE</scope>
    <source>
        <strain evidence="2">SP3002</strain>
    </source>
</reference>
<gene>
    <name evidence="2" type="ORF">GGP99_001690</name>
</gene>
<protein>
    <submittedName>
        <fullName evidence="2">Uncharacterized protein</fullName>
    </submittedName>
</protein>
<dbReference type="RefSeq" id="WP_259258246.1">
    <property type="nucleotide sequence ID" value="NZ_JANTZM010000007.1"/>
</dbReference>
<comment type="caution">
    <text evidence="2">The sequence shown here is derived from an EMBL/GenBank/DDBJ whole genome shotgun (WGS) entry which is preliminary data.</text>
</comment>
<sequence length="143" mass="15229">MAYLPNLIREGAEVTDPGTGHYFKRMGNSACAIGAAAVALQGKEASQQNASECVLGIDDRDISGVGGAPCPSSLSDSIIHLNDQVGMSREAIAEWLEEEVPDKKLWVEEPSTEDSGAEDPDEDPGTGTPDTEEEEEERELQPA</sequence>